<dbReference type="AlphaFoldDB" id="A0A0F4T4H7"/>
<dbReference type="EMBL" id="LACD01000029">
    <property type="protein sequence ID" value="KJZ38984.1"/>
    <property type="molecule type" value="Genomic_DNA"/>
</dbReference>
<organism evidence="1">
    <name type="scientific">Pseudomonas fluorescens</name>
    <dbReference type="NCBI Taxonomy" id="294"/>
    <lineage>
        <taxon>Bacteria</taxon>
        <taxon>Pseudomonadati</taxon>
        <taxon>Pseudomonadota</taxon>
        <taxon>Gammaproteobacteria</taxon>
        <taxon>Pseudomonadales</taxon>
        <taxon>Pseudomonadaceae</taxon>
        <taxon>Pseudomonas</taxon>
    </lineage>
</organism>
<proteinExistence type="predicted"/>
<dbReference type="Proteomes" id="UP000033500">
    <property type="component" value="Unassembled WGS sequence"/>
</dbReference>
<reference evidence="1" key="1">
    <citation type="submission" date="2015-03" db="EMBL/GenBank/DDBJ databases">
        <title>Comparative genomics of Pseudomonas insights into diversity of traits involved in vanlence and defense.</title>
        <authorList>
            <person name="Qin Y."/>
        </authorList>
    </citation>
    <scope>NUCLEOTIDE SEQUENCE [LARGE SCALE GENOMIC DNA]</scope>
    <source>
        <strain evidence="1">C3</strain>
    </source>
</reference>
<gene>
    <name evidence="1" type="ORF">VC34_22980</name>
</gene>
<sequence length="77" mass="8668">MSIQQRDHDTAVTWIEGEISNMIRDLGKPNASSAATSVITLAYLLRVIDDGEQRHYRTRIDQIYATYNESIRQGAAA</sequence>
<dbReference type="PATRIC" id="fig|294.131.peg.3513"/>
<dbReference type="RefSeq" id="WP_046048588.1">
    <property type="nucleotide sequence ID" value="NZ_LACD01000029.1"/>
</dbReference>
<evidence type="ECO:0000313" key="1">
    <source>
        <dbReference type="EMBL" id="KJZ38984.1"/>
    </source>
</evidence>
<protein>
    <submittedName>
        <fullName evidence="1">Uncharacterized protein</fullName>
    </submittedName>
</protein>
<comment type="caution">
    <text evidence="1">The sequence shown here is derived from an EMBL/GenBank/DDBJ whole genome shotgun (WGS) entry which is preliminary data.</text>
</comment>
<accession>A0A0F4T4H7</accession>
<name>A0A0F4T4H7_PSEFL</name>